<protein>
    <recommendedName>
        <fullName evidence="7">SecA family profile domain-containing protein</fullName>
    </recommendedName>
</protein>
<keyword evidence="5" id="KW-0811">Translocation</keyword>
<dbReference type="InterPro" id="IPR036465">
    <property type="entry name" value="vWFA_dom_sf"/>
</dbReference>
<dbReference type="GO" id="GO:0017038">
    <property type="term" value="P:protein import"/>
    <property type="evidence" value="ECO:0007669"/>
    <property type="project" value="InterPro"/>
</dbReference>
<dbReference type="SUPFAM" id="SSF53300">
    <property type="entry name" value="vWA-like"/>
    <property type="match status" value="1"/>
</dbReference>
<dbReference type="InterPro" id="IPR027417">
    <property type="entry name" value="P-loop_NTPase"/>
</dbReference>
<dbReference type="PANTHER" id="PTHR30612">
    <property type="entry name" value="SECA INNER MEMBRANE COMPONENT OF SEC PROTEIN SECRETION SYSTEM"/>
    <property type="match status" value="1"/>
</dbReference>
<feature type="coiled-coil region" evidence="6">
    <location>
        <begin position="1391"/>
        <end position="1460"/>
    </location>
</feature>
<dbReference type="Pfam" id="PF25106">
    <property type="entry name" value="VWA_4"/>
    <property type="match status" value="1"/>
</dbReference>
<evidence type="ECO:0000256" key="2">
    <source>
        <dbReference type="ARBA" id="ARBA00022525"/>
    </source>
</evidence>
<name>A0A814K0Z7_9BILA</name>
<dbReference type="Gene3D" id="3.40.50.410">
    <property type="entry name" value="von Willebrand factor, type A domain"/>
    <property type="match status" value="1"/>
</dbReference>
<evidence type="ECO:0000259" key="7">
    <source>
        <dbReference type="PROSITE" id="PS51196"/>
    </source>
</evidence>
<keyword evidence="2" id="KW-0964">Secreted</keyword>
<organism evidence="8 9">
    <name type="scientific">Adineta steineri</name>
    <dbReference type="NCBI Taxonomy" id="433720"/>
    <lineage>
        <taxon>Eukaryota</taxon>
        <taxon>Metazoa</taxon>
        <taxon>Spiralia</taxon>
        <taxon>Gnathifera</taxon>
        <taxon>Rotifera</taxon>
        <taxon>Eurotatoria</taxon>
        <taxon>Bdelloidea</taxon>
        <taxon>Adinetida</taxon>
        <taxon>Adinetidae</taxon>
        <taxon>Adineta</taxon>
    </lineage>
</organism>
<keyword evidence="4" id="KW-0813">Transport</keyword>
<accession>A0A814K0Z7</accession>
<evidence type="ECO:0000256" key="4">
    <source>
        <dbReference type="ARBA" id="ARBA00022927"/>
    </source>
</evidence>
<comment type="subcellular location">
    <subcellularLocation>
        <location evidence="1">Secreted</location>
    </subcellularLocation>
</comment>
<dbReference type="GO" id="GO:0005524">
    <property type="term" value="F:ATP binding"/>
    <property type="evidence" value="ECO:0007669"/>
    <property type="project" value="InterPro"/>
</dbReference>
<evidence type="ECO:0000256" key="5">
    <source>
        <dbReference type="ARBA" id="ARBA00023010"/>
    </source>
</evidence>
<evidence type="ECO:0000313" key="9">
    <source>
        <dbReference type="Proteomes" id="UP000663877"/>
    </source>
</evidence>
<dbReference type="EMBL" id="CAJNOI010000091">
    <property type="protein sequence ID" value="CAF1043042.1"/>
    <property type="molecule type" value="Genomic_DNA"/>
</dbReference>
<dbReference type="GO" id="GO:0006605">
    <property type="term" value="P:protein targeting"/>
    <property type="evidence" value="ECO:0007669"/>
    <property type="project" value="InterPro"/>
</dbReference>
<dbReference type="Proteomes" id="UP000663877">
    <property type="component" value="Unassembled WGS sequence"/>
</dbReference>
<feature type="coiled-coil region" evidence="6">
    <location>
        <begin position="2411"/>
        <end position="2445"/>
    </location>
</feature>
<gene>
    <name evidence="8" type="ORF">BJG266_LOCUS18181</name>
</gene>
<dbReference type="InterPro" id="IPR014018">
    <property type="entry name" value="SecA_motor_DEAD"/>
</dbReference>
<evidence type="ECO:0000313" key="8">
    <source>
        <dbReference type="EMBL" id="CAF1043042.1"/>
    </source>
</evidence>
<dbReference type="PROSITE" id="PS51196">
    <property type="entry name" value="SECA_MOTOR_DEAD"/>
    <property type="match status" value="1"/>
</dbReference>
<evidence type="ECO:0000256" key="1">
    <source>
        <dbReference type="ARBA" id="ARBA00004613"/>
    </source>
</evidence>
<keyword evidence="3" id="KW-0732">Signal</keyword>
<proteinExistence type="predicted"/>
<sequence length="3448" mass="398338">MQQEYSESFSKEVYVLSAINDNTEGQLERLLHQEREEHSDDRILLIPYFFENSRWIGVLIEFQETNRILRAEYIDPVNETNIVPDKLQYQFADVYPSVTLQSRDVVKNNDPAHSSALIIKYLLDALEIEKKSNFIVQQTYSKDHLTSSTTDSQHSNEGKAHMLRELQQLLEYEQNRLGVKNLDILPQKIQKTTERIRDYEEEERMDDAKKEMFYLIELRKLQSLVDEVTRSEHIPSVSQNNSQLELHHMEEDLQNSVAKLKIKDILTLPQRISKTEERIKDYEEEERIDDAEKERVLLKELQRLENLKKKIDQMKESPNPQDNLQSKIKKLEEEFRRGLEKIKVKDIQMLLQKILKTEDRIKDYEEEERIDDAEKERVFLKEYHRLQNLWNEIDRLTKELSVDPDGTQMKLQKMTDKLNNGLKTLKIKDVKLLPQKIMKTKERIEDFKEDQRMDDIEKETIILTELQRLQNLADQIAEYSLSSHLESKSIPSESDIVDSNVDDSMNFANEQKQLLHIDELLAEIVSMPDCARKTVFELLIYFGRIVLKEDTNPNNQDLISSSFEKLKYQLKREEQVSDDVETIVHNLTKFITSDQYQVIIHDLHVLLKALRLVNVSEIQRLIGKAKEAAELIKNKDIVLLIGPTGSGKSTTIQFLSGAKMQHVKVETTPGKYLDHVAMIGPIDNPDLKYVTTTPLQRSETRYIATVTIQLKDILGPHVTDTIVLCDAPGFEDTSGPEVDIANSIGVIDALKRTNSVKLLVLSSYLTLGDKGQGIQKLAHILVNMIRGIEDRLNSIVYAFTKYPDTKDINSLLVEIKRAHVDNDVTLSSDSAFVSVLTDMIDKTEDNTFKIEPTKDQPHKLLRTLKKITQGIKNPGEIFSLSMSEKTRSIINDHIQKDRFSIICAMKHKDIDLVLFYLNDLEILKDLINQGFVRIVYVESIGFVSDNISNYCSEIKEKFNRALISQDGLQKKDISDYQKCIEYLTNAQMLRKHLDSTLLSPASMLQNIIIELNKLSISLQEEELNSPLIAVYLQNFFELKNTFSELEDSYNDTCQDFQNRLHQLIKTAREFILTNDFPKIAKIILAIYQSVCVLKNYLNNQIQDSYSDIVKYFLQHLNSLLDEIEPFLVKLRLSNEEFEIIKNSTEILKSAKENAPLQESISKSFVEKSDEYQVSEGKKHSLRDIYDKFIQKIICHFNKISLRIKEIFDNSGDQALEHIKSLVNDMDSLRTIPELEAKTAEIYYKTIENIRIHMQKIQAETEKLITNMDQNINMTNFKSLAKSLVRLKNSEWISKASPGTFENLLERITEELVQNATQLRDSLRRLDFTLKYPENISLAIEIVKKIELMRDLEGSIKELKGFREEIVKRFTECAKASFERIQKTFSLEDKDVYRIKQNLRNLEEIKREYESLQPARVYLQKQGYADINMLNDEIKELIKKQNELGQKRENIEKNKESELNKFNTIIGEYMNMRASQTGMVGSIVNAVKPNYSVRNVRANNYLSNCGYSNIDEIYNKISDVERFHQSNLQQLEDQNSEIIVSLTNLRSINEEYESLLKIRHSSSDEINYLREKGFNDYEIFDDKIKKMTKVINERGNSKQTHHFNDKLNASIANNAMIYTIQCERADYDSVRENAIDVNENLRKYVREYGNFLKQEINRTFFEIRTISNEKNPLLYTQELEMHLRELSSFNKYSHVFQCINGDEIIEYWQQEFLSFHHILSAKMEEYKLEGKLRELRDQIIIAQALSCVDRFCVVIFAGNGFGSLYRQYHGEINKESRVIYRTVLEYISKEDFANAANKLSEIDEDPWNVRDKAQIENDLQSSLNKLMRDTKSIAHWLDGKIEREDNRDQIIKIKENMDKIRTACNKNSIIRLLDEKTRGNLQTFDDEINDILAGILFRGLSSIEAFMQADSFFEVEQGMERLSQIQRELTGYCVSEDVEKKGKELRGRIDSIVTEILNRIDFSDVNKYSVDPPKDLLIKLKVVAAHGSAKFTQAYTSITGKIRQNFNLAIEDVRKAPLNERSARMHSLNYALHFLPDDLQIQFKQQIDELSKLIANEVNGHKEDLDKLLINTDHSDHSIVEIGRRAAQYNKQNMRDLLRVLQEQCLKKLYIYQANIGKSFDEHKSEIPIHLVKKILMYEKHVGMYIPGIKGISENIRKLIKKNFQTCSVTLSNISTIEQTDIVVKAFLDLETYLLFFNTLDKKVNEFFPNDIIQNMNNSIEKMSTYLNENSQKFRTALEDKNVIDLQKTMLISNNWKVLLQHIKQCSVNHRLIEDLSILLKNVISYEDMYSEFENLIEQLKENIYVEFITDETIRYETTRDELFNNIKYSMNILRSINQKFKDNDLIIIDIDSLENEIKNKVDQIKNQLMSKASQSHLTTDDTDSFRTYYNHLISLNKHLKSSCIDIQQVLEDAKENVLKKVNVLCQELENNIKDIDIVANKLSQMKFYAENLPMFGKYINDKIDNFLKCYQGKRGATGIFCLSSELEKSEIGARMINEHSALSAKEVVQRRKNMQNQDNIDYMLNKLTGTDIDKEVLRSRYETFNSTYQKLIHKFLKTIQQNDTNEPDLEVLVTQTKSLVSSVNKKPGSFMWTESFKDDIPVLLAHIFAIWTLKNTQHYNTMRGIEDANSYLLRPHVGQVIAILRLLGLGYAKKSKLPILNVTYSKKIAEDLENNLVELGTGEGKSVVMAVTACVFALTDVDVNCSCYSDVLSTRDAKDFASVFVTLGIEKRIEYGTFNKLCEQLLNEQCNIRDKVRDMIVNNKSTIDAIDTKSRIRAKVLLIDEVDVFLSDKYYGGVYIPSVYLKDPSIKALLDAIWQNKTVISLNAVKSLPAYKTCINKYTNWIFLFDEAIKDMLAALKSYKSSTYIVHNDKIAYVDGESIADNVVLGYDTVWTYYYENEKGNISKDSLDDNVGILINCGTFSYAEMPHEFVFIGGVTGTLKTLAEVEKKILENVYSITRKTYIPSVYGESNRKYNPSFDVQVVNESEYFMEIFGEIRTICDLHRSILVFFESEEKLTAFYRSEIFAPMRKNVHIITEKVSVSDRELFVKRASQADKVTLLTRMFGRGTDFICRNQKLLLDGGIHVLQTFFSEEKSEEYQIMGRGARQGEKGSYRMILLDSDLEWILGSTWKDDIVKIHHEKLHDNLDKIRTALYESKAGAKGLGIKQCEADHKASKEFMSDLASGKISEAKTFLAKRNQGANLVIAPSRSVLLMDATGSMSNLLSAAKETVCTMFERASTVLSKNGLPDDAFQMQFVVYRDYDCKADGILQSSSWETKPSKLRDFMATVTAKGGGDYEEAIEIGLSHAVEQSEQSDGLSQVILVADAPTKDVSAINRDRETNGGEAYWSKTKYKTPTHYLTELQKLKAKNIPIHAFYLHDGAEKNFREMSSATSGRCEKLNINSPQGAEMLTNFVTEEVLRKTAGSQGNEMVEYYRQKYVSHTYT</sequence>
<dbReference type="SUPFAM" id="SSF52540">
    <property type="entry name" value="P-loop containing nucleoside triphosphate hydrolases"/>
    <property type="match status" value="3"/>
</dbReference>
<feature type="domain" description="SecA family profile" evidence="7">
    <location>
        <begin position="2537"/>
        <end position="3150"/>
    </location>
</feature>
<dbReference type="GO" id="GO:0016020">
    <property type="term" value="C:membrane"/>
    <property type="evidence" value="ECO:0007669"/>
    <property type="project" value="InterPro"/>
</dbReference>
<dbReference type="InterPro" id="IPR000185">
    <property type="entry name" value="SecA"/>
</dbReference>
<dbReference type="PANTHER" id="PTHR30612:SF0">
    <property type="entry name" value="CHLOROPLAST PROTEIN-TRANSPORTING ATPASE"/>
    <property type="match status" value="1"/>
</dbReference>
<dbReference type="InterPro" id="IPR011115">
    <property type="entry name" value="SecA_DEAD"/>
</dbReference>
<dbReference type="GO" id="GO:0006886">
    <property type="term" value="P:intracellular protein transport"/>
    <property type="evidence" value="ECO:0007669"/>
    <property type="project" value="InterPro"/>
</dbReference>
<evidence type="ECO:0000256" key="6">
    <source>
        <dbReference type="SAM" id="Coils"/>
    </source>
</evidence>
<dbReference type="InterPro" id="IPR056861">
    <property type="entry name" value="HMCN1-like_VWA"/>
</dbReference>
<dbReference type="Pfam" id="PF07517">
    <property type="entry name" value="SecA_DEAD"/>
    <property type="match status" value="1"/>
</dbReference>
<evidence type="ECO:0000256" key="3">
    <source>
        <dbReference type="ARBA" id="ARBA00022729"/>
    </source>
</evidence>
<comment type="caution">
    <text evidence="8">The sequence shown here is derived from an EMBL/GenBank/DDBJ whole genome shotgun (WGS) entry which is preliminary data.</text>
</comment>
<feature type="coiled-coil region" evidence="6">
    <location>
        <begin position="272"/>
        <end position="367"/>
    </location>
</feature>
<keyword evidence="4" id="KW-0653">Protein transport</keyword>
<keyword evidence="6" id="KW-0175">Coiled coil</keyword>
<dbReference type="Gene3D" id="3.40.50.300">
    <property type="entry name" value="P-loop containing nucleotide triphosphate hydrolases"/>
    <property type="match status" value="3"/>
</dbReference>
<reference evidence="8" key="1">
    <citation type="submission" date="2021-02" db="EMBL/GenBank/DDBJ databases">
        <authorList>
            <person name="Nowell W R."/>
        </authorList>
    </citation>
    <scope>NUCLEOTIDE SEQUENCE</scope>
</reference>